<dbReference type="EMBL" id="NPDR01000005">
    <property type="protein sequence ID" value="PJZ48545.1"/>
    <property type="molecule type" value="Genomic_DNA"/>
</dbReference>
<dbReference type="Gene3D" id="3.40.50.150">
    <property type="entry name" value="Vaccinia Virus protein VP39"/>
    <property type="match status" value="1"/>
</dbReference>
<evidence type="ECO:0000313" key="2">
    <source>
        <dbReference type="Proteomes" id="UP000231926"/>
    </source>
</evidence>
<sequence>MSLIYTLMEKDIFPDWLIRFRIRQLLRLRLRMEDKGSLEKNQEHLIQYVNFLKRSPIAIDTKAANEQHYEVPASFFKLVMGKHMKYSSGYWTSSDIGIDESERAMLDLTCKRAELENGMNVLDLGCGWGSLSLYVAEKYPKCKVTGVSNSKSQKKFIDSEAKKRGLKNLNILTADMNVFKTNLKFDRIISVEMLEHMKNYEVLFQKLATFLKPKGKFFVHIFTHKKFAYPFDIIDDTDWMAKYFFTGGQMPSHDLFLYFQKDFQISDQWVVNGKNYALTSEAWLSNMYKNKKEVLEILEETYGKEQAVKWFVYWKTFFMACAELWKYKNGEEWIVSHYLFNPVYKN</sequence>
<dbReference type="InterPro" id="IPR029063">
    <property type="entry name" value="SAM-dependent_MTases_sf"/>
</dbReference>
<dbReference type="Proteomes" id="UP000231926">
    <property type="component" value="Unassembled WGS sequence"/>
</dbReference>
<dbReference type="GO" id="GO:0032259">
    <property type="term" value="P:methylation"/>
    <property type="evidence" value="ECO:0007669"/>
    <property type="project" value="UniProtKB-KW"/>
</dbReference>
<keyword evidence="2" id="KW-1185">Reference proteome</keyword>
<dbReference type="FunFam" id="3.40.50.150:FF:000554">
    <property type="entry name" value="Cation-transporting ATPase"/>
    <property type="match status" value="1"/>
</dbReference>
<dbReference type="GO" id="GO:0008168">
    <property type="term" value="F:methyltransferase activity"/>
    <property type="evidence" value="ECO:0007669"/>
    <property type="project" value="UniProtKB-KW"/>
</dbReference>
<evidence type="ECO:0000313" key="1">
    <source>
        <dbReference type="EMBL" id="PJZ48545.1"/>
    </source>
</evidence>
<dbReference type="RefSeq" id="WP_100710642.1">
    <property type="nucleotide sequence ID" value="NZ_NPDR01000005.1"/>
</dbReference>
<dbReference type="CDD" id="cd02440">
    <property type="entry name" value="AdoMet_MTases"/>
    <property type="match status" value="1"/>
</dbReference>
<comment type="caution">
    <text evidence="1">The sequence shown here is derived from an EMBL/GenBank/DDBJ whole genome shotgun (WGS) entry which is preliminary data.</text>
</comment>
<dbReference type="PANTHER" id="PTHR43832">
    <property type="match status" value="1"/>
</dbReference>
<dbReference type="Pfam" id="PF02353">
    <property type="entry name" value="CMAS"/>
    <property type="match status" value="1"/>
</dbReference>
<keyword evidence="1" id="KW-0489">Methyltransferase</keyword>
<name>A0A2M9YAE2_9LEPT</name>
<reference evidence="1 2" key="1">
    <citation type="submission" date="2017-07" db="EMBL/GenBank/DDBJ databases">
        <title>Leptospira spp. isolated from tropical soils.</title>
        <authorList>
            <person name="Thibeaux R."/>
            <person name="Iraola G."/>
            <person name="Ferres I."/>
            <person name="Bierque E."/>
            <person name="Girault D."/>
            <person name="Soupe-Gilbert M.-E."/>
            <person name="Picardeau M."/>
            <person name="Goarant C."/>
        </authorList>
    </citation>
    <scope>NUCLEOTIDE SEQUENCE [LARGE SCALE GENOMIC DNA]</scope>
    <source>
        <strain evidence="1 2">FH4-C-A2</strain>
    </source>
</reference>
<keyword evidence="1" id="KW-0808">Transferase</keyword>
<gene>
    <name evidence="1" type="ORF">CH362_12265</name>
</gene>
<organism evidence="1 2">
    <name type="scientific">Leptospira saintgironsiae</name>
    <dbReference type="NCBI Taxonomy" id="2023183"/>
    <lineage>
        <taxon>Bacteria</taxon>
        <taxon>Pseudomonadati</taxon>
        <taxon>Spirochaetota</taxon>
        <taxon>Spirochaetia</taxon>
        <taxon>Leptospirales</taxon>
        <taxon>Leptospiraceae</taxon>
        <taxon>Leptospira</taxon>
    </lineage>
</organism>
<dbReference type="AlphaFoldDB" id="A0A2M9YAE2"/>
<dbReference type="SUPFAM" id="SSF53335">
    <property type="entry name" value="S-adenosyl-L-methionine-dependent methyltransferases"/>
    <property type="match status" value="1"/>
</dbReference>
<dbReference type="PANTHER" id="PTHR43832:SF1">
    <property type="entry name" value="S-ADENOSYL-L-METHIONINE-DEPENDENT METHYLTRANSFERASES SUPERFAMILY PROTEIN"/>
    <property type="match status" value="1"/>
</dbReference>
<protein>
    <submittedName>
        <fullName evidence="1">SAM-dependent methyltransferase</fullName>
    </submittedName>
</protein>
<dbReference type="OrthoDB" id="9782855at2"/>
<accession>A0A2M9YAE2</accession>
<proteinExistence type="predicted"/>